<dbReference type="OrthoDB" id="203440at2759"/>
<feature type="compositionally biased region" description="Basic and acidic residues" evidence="1">
    <location>
        <begin position="215"/>
        <end position="225"/>
    </location>
</feature>
<feature type="region of interest" description="Disordered" evidence="1">
    <location>
        <begin position="246"/>
        <end position="367"/>
    </location>
</feature>
<reference evidence="3 5" key="2">
    <citation type="submission" date="2023-09" db="EMBL/GenBank/DDBJ databases">
        <title>Complete-Gapless Cercospora beticola genome.</title>
        <authorList>
            <person name="Wyatt N.A."/>
            <person name="Spanner R.E."/>
            <person name="Bolton M.D."/>
        </authorList>
    </citation>
    <scope>NUCLEOTIDE SEQUENCE [LARGE SCALE GENOMIC DNA]</scope>
    <source>
        <strain evidence="3">Cb09-40</strain>
    </source>
</reference>
<evidence type="ECO:0000313" key="5">
    <source>
        <dbReference type="Proteomes" id="UP001302367"/>
    </source>
</evidence>
<feature type="compositionally biased region" description="Basic residues" evidence="1">
    <location>
        <begin position="357"/>
        <end position="367"/>
    </location>
</feature>
<dbReference type="Proteomes" id="UP001302367">
    <property type="component" value="Chromosome 5"/>
</dbReference>
<organism evidence="2 4">
    <name type="scientific">Cercospora beticola</name>
    <name type="common">Sugarbeet leaf spot fungus</name>
    <dbReference type="NCBI Taxonomy" id="122368"/>
    <lineage>
        <taxon>Eukaryota</taxon>
        <taxon>Fungi</taxon>
        <taxon>Dikarya</taxon>
        <taxon>Ascomycota</taxon>
        <taxon>Pezizomycotina</taxon>
        <taxon>Dothideomycetes</taxon>
        <taxon>Dothideomycetidae</taxon>
        <taxon>Mycosphaerellales</taxon>
        <taxon>Mycosphaerellaceae</taxon>
        <taxon>Cercospora</taxon>
    </lineage>
</organism>
<feature type="compositionally biased region" description="Basic and acidic residues" evidence="1">
    <location>
        <begin position="318"/>
        <end position="346"/>
    </location>
</feature>
<dbReference type="EMBL" id="LKMD01000099">
    <property type="protein sequence ID" value="PIB02801.1"/>
    <property type="molecule type" value="Genomic_DNA"/>
</dbReference>
<dbReference type="GO" id="GO:0000462">
    <property type="term" value="P:maturation of SSU-rRNA from tricistronic rRNA transcript (SSU-rRNA, 5.8S rRNA, LSU-rRNA)"/>
    <property type="evidence" value="ECO:0007669"/>
    <property type="project" value="TreeGrafter"/>
</dbReference>
<evidence type="ECO:0000313" key="2">
    <source>
        <dbReference type="EMBL" id="PIB02801.1"/>
    </source>
</evidence>
<dbReference type="Pfam" id="PF04000">
    <property type="entry name" value="Sas10_Utp3"/>
    <property type="match status" value="1"/>
</dbReference>
<keyword evidence="5" id="KW-1185">Reference proteome</keyword>
<dbReference type="PANTHER" id="PTHR13237">
    <property type="entry name" value="SOMETHING ABOUT SILENCING PROTEIN 10-RELATED"/>
    <property type="match status" value="1"/>
</dbReference>
<protein>
    <submittedName>
        <fullName evidence="2">Hypotheticalsprotein</fullName>
    </submittedName>
</protein>
<gene>
    <name evidence="2" type="ORF">CB0940_11909</name>
    <name evidence="3" type="ORF">RHO25_008914</name>
</gene>
<accession>A0A2G5IDD7</accession>
<sequence length="367" mass="39473">MAATTPTALPEVLSEFEAASNAALNGLPAADAILPPEDGITLFDTKNEIFLAYLQALALRNLNVIRSVKAGSDVHKAQSLSDEITKKLIEQRVYLERGVGPLEKKLKYEVDRVVKVADEEERNITQKLQQAVKANGHAREKEGGSVSGESGSDSDSDGDGGLAGDADAFIRPDSSKLFGDKGPQSTDAVSAAREKSASDGVYRPPRISATAMPTTERREKKERGPGRSATLDEYVSTELSAAPLAQPSIGSNLAAGGRTSKNARQMKEEAERRDYEETHLTRLPAMSKKERAKKGLGRARDGGFGGEEWSNIGASLDRIGDLTKRKGKDSALDKSRKRRAVEDGPRGDGIGASFDTKKRRLAKKGRI</sequence>
<dbReference type="EMBL" id="CP134188">
    <property type="protein sequence ID" value="WPB04269.1"/>
    <property type="molecule type" value="Genomic_DNA"/>
</dbReference>
<reference evidence="2 4" key="1">
    <citation type="submission" date="2015-10" db="EMBL/GenBank/DDBJ databases">
        <title>The cercosporin biosynthetic gene cluster was horizontally transferred to several fungal lineages and shown to be expanded in Cercospora beticola based on microsynteny with recipient genomes.</title>
        <authorList>
            <person name="De Jonge R."/>
            <person name="Ebert M.K."/>
            <person name="Suttle J.C."/>
            <person name="Jurick Ii W.M."/>
            <person name="Secor G.A."/>
            <person name="Thomma B.P."/>
            <person name="Van De Peer Y."/>
            <person name="Bolton M.D."/>
        </authorList>
    </citation>
    <scope>NUCLEOTIDE SEQUENCE [LARGE SCALE GENOMIC DNA]</scope>
    <source>
        <strain evidence="2 4">09-40</strain>
    </source>
</reference>
<dbReference type="GO" id="GO:0032040">
    <property type="term" value="C:small-subunit processome"/>
    <property type="evidence" value="ECO:0007669"/>
    <property type="project" value="TreeGrafter"/>
</dbReference>
<feature type="compositionally biased region" description="Basic and acidic residues" evidence="1">
    <location>
        <begin position="265"/>
        <end position="280"/>
    </location>
</feature>
<evidence type="ECO:0000313" key="4">
    <source>
        <dbReference type="Proteomes" id="UP000230605"/>
    </source>
</evidence>
<feature type="region of interest" description="Disordered" evidence="1">
    <location>
        <begin position="129"/>
        <end position="231"/>
    </location>
</feature>
<evidence type="ECO:0000313" key="3">
    <source>
        <dbReference type="EMBL" id="WPB04269.1"/>
    </source>
</evidence>
<dbReference type="InterPro" id="IPR007146">
    <property type="entry name" value="Sas10/Utp3/C1D"/>
</dbReference>
<proteinExistence type="predicted"/>
<name>A0A2G5IDD7_CERBT</name>
<dbReference type="AlphaFoldDB" id="A0A2G5IDD7"/>
<dbReference type="Proteomes" id="UP000230605">
    <property type="component" value="Chromosome 10"/>
</dbReference>
<dbReference type="PANTHER" id="PTHR13237:SF9">
    <property type="entry name" value="NEUROGUIDIN"/>
    <property type="match status" value="1"/>
</dbReference>
<evidence type="ECO:0000256" key="1">
    <source>
        <dbReference type="SAM" id="MobiDB-lite"/>
    </source>
</evidence>